<evidence type="ECO:0000256" key="1">
    <source>
        <dbReference type="ARBA" id="ARBA00003543"/>
    </source>
</evidence>
<dbReference type="Gene3D" id="2.60.15.10">
    <property type="entry name" value="F0F1 ATP synthase delta/epsilon subunit, N-terminal"/>
    <property type="match status" value="1"/>
</dbReference>
<gene>
    <name evidence="10" type="ordered locus">Palpr_2440</name>
</gene>
<evidence type="ECO:0000256" key="2">
    <source>
        <dbReference type="ARBA" id="ARBA00004184"/>
    </source>
</evidence>
<proteinExistence type="inferred from homology"/>
<reference evidence="10 11" key="2">
    <citation type="journal article" date="2011" name="Stand. Genomic Sci.">
        <title>Complete genome sequence of Paludibacter propionicigenes type strain (WB4).</title>
        <authorList>
            <person name="Gronow S."/>
            <person name="Munk C."/>
            <person name="Lapidus A."/>
            <person name="Nolan M."/>
            <person name="Lucas S."/>
            <person name="Hammon N."/>
            <person name="Deshpande S."/>
            <person name="Cheng J.F."/>
            <person name="Tapia R."/>
            <person name="Han C."/>
            <person name="Goodwin L."/>
            <person name="Pitluck S."/>
            <person name="Liolios K."/>
            <person name="Ivanova N."/>
            <person name="Mavromatis K."/>
            <person name="Mikhailova N."/>
            <person name="Pati A."/>
            <person name="Chen A."/>
            <person name="Palaniappan K."/>
            <person name="Land M."/>
            <person name="Hauser L."/>
            <person name="Chang Y.J."/>
            <person name="Jeffries C.D."/>
            <person name="Brambilla E."/>
            <person name="Rohde M."/>
            <person name="Goker M."/>
            <person name="Detter J.C."/>
            <person name="Woyke T."/>
            <person name="Bristow J."/>
            <person name="Eisen J.A."/>
            <person name="Markowitz V."/>
            <person name="Hugenholtz P."/>
            <person name="Kyrpides N.C."/>
            <person name="Klenk H.P."/>
        </authorList>
    </citation>
    <scope>NUCLEOTIDE SEQUENCE [LARGE SCALE GENOMIC DNA]</scope>
    <source>
        <strain evidence="11">DSM 17365 / JCM 13257 / WB4</strain>
    </source>
</reference>
<dbReference type="PANTHER" id="PTHR13822">
    <property type="entry name" value="ATP SYNTHASE DELTA/EPSILON CHAIN"/>
    <property type="match status" value="1"/>
</dbReference>
<comment type="similarity">
    <text evidence="3">Belongs to the ATPase epsilon chain family.</text>
</comment>
<sequence>MKLEIITPEQIFFSGEVTSVTLPGTIGLFTVWENHAPLISSLAKGKLSYEIDKNVTELSVDGGFAEISKNVVTVCLELVKT</sequence>
<dbReference type="InterPro" id="IPR036771">
    <property type="entry name" value="ATPsynth_dsu/esu_N"/>
</dbReference>
<dbReference type="Proteomes" id="UP000008718">
    <property type="component" value="Chromosome"/>
</dbReference>
<organism evidence="10 11">
    <name type="scientific">Paludibacter propionicigenes (strain DSM 17365 / JCM 13257 / WB4)</name>
    <dbReference type="NCBI Taxonomy" id="694427"/>
    <lineage>
        <taxon>Bacteria</taxon>
        <taxon>Pseudomonadati</taxon>
        <taxon>Bacteroidota</taxon>
        <taxon>Bacteroidia</taxon>
        <taxon>Bacteroidales</taxon>
        <taxon>Paludibacteraceae</taxon>
        <taxon>Paludibacter</taxon>
    </lineage>
</organism>
<dbReference type="EMBL" id="CP002345">
    <property type="protein sequence ID" value="ADQ80572.1"/>
    <property type="molecule type" value="Genomic_DNA"/>
</dbReference>
<comment type="subcellular location">
    <subcellularLocation>
        <location evidence="2">Endomembrane system</location>
        <topology evidence="2">Peripheral membrane protein</topology>
    </subcellularLocation>
</comment>
<evidence type="ECO:0000313" key="10">
    <source>
        <dbReference type="EMBL" id="ADQ80572.1"/>
    </source>
</evidence>
<dbReference type="STRING" id="694427.Palpr_2440"/>
<keyword evidence="5" id="KW-0406">Ion transport</keyword>
<dbReference type="GO" id="GO:0045259">
    <property type="term" value="C:proton-transporting ATP synthase complex"/>
    <property type="evidence" value="ECO:0007669"/>
    <property type="project" value="UniProtKB-KW"/>
</dbReference>
<dbReference type="SUPFAM" id="SSF51344">
    <property type="entry name" value="Epsilon subunit of F1F0-ATP synthase N-terminal domain"/>
    <property type="match status" value="1"/>
</dbReference>
<evidence type="ECO:0000256" key="7">
    <source>
        <dbReference type="ARBA" id="ARBA00023196"/>
    </source>
</evidence>
<name>E4T778_PALPW</name>
<accession>E4T778</accession>
<evidence type="ECO:0000256" key="6">
    <source>
        <dbReference type="ARBA" id="ARBA00023136"/>
    </source>
</evidence>
<comment type="function">
    <text evidence="1">Produces ATP from ADP in the presence of a proton gradient across the membrane.</text>
</comment>
<dbReference type="HOGENOM" id="CLU_084338_4_1_10"/>
<evidence type="ECO:0000256" key="4">
    <source>
        <dbReference type="ARBA" id="ARBA00022448"/>
    </source>
</evidence>
<evidence type="ECO:0000259" key="9">
    <source>
        <dbReference type="Pfam" id="PF02823"/>
    </source>
</evidence>
<keyword evidence="4" id="KW-0813">Transport</keyword>
<keyword evidence="11" id="KW-1185">Reference proteome</keyword>
<keyword evidence="6" id="KW-0472">Membrane</keyword>
<dbReference type="InterPro" id="IPR020546">
    <property type="entry name" value="ATP_synth_F1_dsu/esu_N"/>
</dbReference>
<dbReference type="Pfam" id="PF02823">
    <property type="entry name" value="ATP-synt_DE_N"/>
    <property type="match status" value="1"/>
</dbReference>
<feature type="domain" description="ATP synthase F1 complex delta/epsilon subunit N-terminal" evidence="9">
    <location>
        <begin position="1"/>
        <end position="75"/>
    </location>
</feature>
<keyword evidence="7" id="KW-0139">CF(1)</keyword>
<dbReference type="AlphaFoldDB" id="E4T778"/>
<evidence type="ECO:0000256" key="3">
    <source>
        <dbReference type="ARBA" id="ARBA00005712"/>
    </source>
</evidence>
<dbReference type="GO" id="GO:0012505">
    <property type="term" value="C:endomembrane system"/>
    <property type="evidence" value="ECO:0007669"/>
    <property type="project" value="UniProtKB-SubCell"/>
</dbReference>
<evidence type="ECO:0000256" key="5">
    <source>
        <dbReference type="ARBA" id="ARBA00023065"/>
    </source>
</evidence>
<dbReference type="CDD" id="cd12152">
    <property type="entry name" value="F1-ATPase_delta"/>
    <property type="match status" value="1"/>
</dbReference>
<protein>
    <submittedName>
        <fullName evidence="10">ATPase, F1 complex, delta/epsilon subunit</fullName>
    </submittedName>
</protein>
<dbReference type="PANTHER" id="PTHR13822:SF10">
    <property type="entry name" value="ATP SYNTHASE EPSILON CHAIN, CHLOROPLASTIC"/>
    <property type="match status" value="1"/>
</dbReference>
<dbReference type="RefSeq" id="WP_013445941.1">
    <property type="nucleotide sequence ID" value="NC_014734.1"/>
</dbReference>
<evidence type="ECO:0000256" key="8">
    <source>
        <dbReference type="ARBA" id="ARBA00023310"/>
    </source>
</evidence>
<dbReference type="GO" id="GO:0046933">
    <property type="term" value="F:proton-transporting ATP synthase activity, rotational mechanism"/>
    <property type="evidence" value="ECO:0007669"/>
    <property type="project" value="InterPro"/>
</dbReference>
<evidence type="ECO:0000313" key="11">
    <source>
        <dbReference type="Proteomes" id="UP000008718"/>
    </source>
</evidence>
<dbReference type="InterPro" id="IPR001469">
    <property type="entry name" value="ATP_synth_F1_dsu/esu"/>
</dbReference>
<dbReference type="KEGG" id="ppn:Palpr_2440"/>
<reference key="1">
    <citation type="submission" date="2010-11" db="EMBL/GenBank/DDBJ databases">
        <title>The complete genome of Paludibacter propionicigenes DSM 17365.</title>
        <authorList>
            <consortium name="US DOE Joint Genome Institute (JGI-PGF)"/>
            <person name="Lucas S."/>
            <person name="Copeland A."/>
            <person name="Lapidus A."/>
            <person name="Bruce D."/>
            <person name="Goodwin L."/>
            <person name="Pitluck S."/>
            <person name="Kyrpides N."/>
            <person name="Mavromatis K."/>
            <person name="Ivanova N."/>
            <person name="Munk A.C."/>
            <person name="Brettin T."/>
            <person name="Detter J.C."/>
            <person name="Han C."/>
            <person name="Tapia R."/>
            <person name="Land M."/>
            <person name="Hauser L."/>
            <person name="Markowitz V."/>
            <person name="Cheng J.-F."/>
            <person name="Hugenholtz P."/>
            <person name="Woyke T."/>
            <person name="Wu D."/>
            <person name="Gronow S."/>
            <person name="Wellnitz S."/>
            <person name="Brambilla E."/>
            <person name="Klenk H.-P."/>
            <person name="Eisen J.A."/>
        </authorList>
    </citation>
    <scope>NUCLEOTIDE SEQUENCE</scope>
    <source>
        <strain>WB4</strain>
    </source>
</reference>
<keyword evidence="8" id="KW-0066">ATP synthesis</keyword>
<dbReference type="eggNOG" id="COG0355">
    <property type="taxonomic scope" value="Bacteria"/>
</dbReference>